<keyword evidence="2" id="KW-0808">Transferase</keyword>
<keyword evidence="1" id="KW-0812">Transmembrane</keyword>
<feature type="transmembrane region" description="Helical" evidence="1">
    <location>
        <begin position="47"/>
        <end position="67"/>
    </location>
</feature>
<proteinExistence type="predicted"/>
<feature type="transmembrane region" description="Helical" evidence="1">
    <location>
        <begin position="17"/>
        <end position="35"/>
    </location>
</feature>
<protein>
    <submittedName>
        <fullName evidence="2">Apolipoprotein N-acyltransferase</fullName>
    </submittedName>
</protein>
<dbReference type="RefSeq" id="WP_183332190.1">
    <property type="nucleotide sequence ID" value="NZ_JACHZF010000016.1"/>
</dbReference>
<keyword evidence="3" id="KW-1185">Reference proteome</keyword>
<name>A0A7W5K402_9GAMM</name>
<feature type="transmembrane region" description="Helical" evidence="1">
    <location>
        <begin position="79"/>
        <end position="100"/>
    </location>
</feature>
<dbReference type="EMBL" id="JACHZF010000016">
    <property type="protein sequence ID" value="MBB3331497.1"/>
    <property type="molecule type" value="Genomic_DNA"/>
</dbReference>
<reference evidence="2 3" key="1">
    <citation type="submission" date="2020-08" db="EMBL/GenBank/DDBJ databases">
        <title>Genomic Encyclopedia of Archaeal and Bacterial Type Strains, Phase II (KMG-II): from individual species to whole genera.</title>
        <authorList>
            <person name="Goeker M."/>
        </authorList>
    </citation>
    <scope>NUCLEOTIDE SEQUENCE [LARGE SCALE GENOMIC DNA]</scope>
    <source>
        <strain evidence="2 3">5AG</strain>
    </source>
</reference>
<accession>A0A7W5K402</accession>
<dbReference type="AlphaFoldDB" id="A0A7W5K402"/>
<keyword evidence="2" id="KW-0012">Acyltransferase</keyword>
<sequence>MTIQGALTILMYALAPFLWWILGALAVLVLVQLVARLRGYRALHYRCLGTNLASLAVGLSGLWWIPAFTHSKLGYVATAFDWVAMIGAVIGLTIAAWLVLHPLSYLVRAPRYVSLGDAH</sequence>
<comment type="caution">
    <text evidence="2">The sequence shown here is derived from an EMBL/GenBank/DDBJ whole genome shotgun (WGS) entry which is preliminary data.</text>
</comment>
<dbReference type="GO" id="GO:0016746">
    <property type="term" value="F:acyltransferase activity"/>
    <property type="evidence" value="ECO:0007669"/>
    <property type="project" value="UniProtKB-KW"/>
</dbReference>
<organism evidence="2 3">
    <name type="scientific">Halomonas campaniensis</name>
    <dbReference type="NCBI Taxonomy" id="213554"/>
    <lineage>
        <taxon>Bacteria</taxon>
        <taxon>Pseudomonadati</taxon>
        <taxon>Pseudomonadota</taxon>
        <taxon>Gammaproteobacteria</taxon>
        <taxon>Oceanospirillales</taxon>
        <taxon>Halomonadaceae</taxon>
        <taxon>Halomonas</taxon>
    </lineage>
</organism>
<keyword evidence="1" id="KW-0472">Membrane</keyword>
<evidence type="ECO:0000313" key="2">
    <source>
        <dbReference type="EMBL" id="MBB3331497.1"/>
    </source>
</evidence>
<evidence type="ECO:0000313" key="3">
    <source>
        <dbReference type="Proteomes" id="UP000553442"/>
    </source>
</evidence>
<gene>
    <name evidence="2" type="ORF">BDK63_002380</name>
</gene>
<evidence type="ECO:0000256" key="1">
    <source>
        <dbReference type="SAM" id="Phobius"/>
    </source>
</evidence>
<dbReference type="Proteomes" id="UP000553442">
    <property type="component" value="Unassembled WGS sequence"/>
</dbReference>
<keyword evidence="1" id="KW-1133">Transmembrane helix</keyword>
<keyword evidence="2" id="KW-0449">Lipoprotein</keyword>